<feature type="region of interest" description="Disordered" evidence="1">
    <location>
        <begin position="1"/>
        <end position="35"/>
    </location>
</feature>
<proteinExistence type="predicted"/>
<protein>
    <recommendedName>
        <fullName evidence="4">Ubiquitin conjugation factor E4 core domain-containing protein</fullName>
    </recommendedName>
</protein>
<dbReference type="Proteomes" id="UP001651158">
    <property type="component" value="Unassembled WGS sequence"/>
</dbReference>
<evidence type="ECO:0008006" key="4">
    <source>
        <dbReference type="Google" id="ProtNLM"/>
    </source>
</evidence>
<evidence type="ECO:0000256" key="1">
    <source>
        <dbReference type="SAM" id="MobiDB-lite"/>
    </source>
</evidence>
<reference evidence="2 3" key="1">
    <citation type="journal article" date="2022" name="Front. Cell. Infect. Microbiol.">
        <title>The Genomes of Two Strains of Taenia crassiceps the Animal Model for the Study of Human Cysticercosis.</title>
        <authorList>
            <person name="Bobes R.J."/>
            <person name="Estrada K."/>
            <person name="Rios-Valencia D.G."/>
            <person name="Calderon-Gallegos A."/>
            <person name="de la Torre P."/>
            <person name="Carrero J.C."/>
            <person name="Sanchez-Flores A."/>
            <person name="Laclette J.P."/>
        </authorList>
    </citation>
    <scope>NUCLEOTIDE SEQUENCE [LARGE SCALE GENOMIC DNA]</scope>
    <source>
        <strain evidence="2">WFUcys</strain>
    </source>
</reference>
<keyword evidence="3" id="KW-1185">Reference proteome</keyword>
<gene>
    <name evidence="2" type="ORF">TcWFU_003566</name>
</gene>
<evidence type="ECO:0000313" key="2">
    <source>
        <dbReference type="EMBL" id="KAL5106724.1"/>
    </source>
</evidence>
<organism evidence="2 3">
    <name type="scientific">Taenia crassiceps</name>
    <dbReference type="NCBI Taxonomy" id="6207"/>
    <lineage>
        <taxon>Eukaryota</taxon>
        <taxon>Metazoa</taxon>
        <taxon>Spiralia</taxon>
        <taxon>Lophotrochozoa</taxon>
        <taxon>Platyhelminthes</taxon>
        <taxon>Cestoda</taxon>
        <taxon>Eucestoda</taxon>
        <taxon>Cyclophyllidea</taxon>
        <taxon>Taeniidae</taxon>
        <taxon>Taenia</taxon>
    </lineage>
</organism>
<accession>A0ABR4QAK4</accession>
<name>A0ABR4QAK4_9CEST</name>
<sequence>MALWTQAGAGEGAGRGAPAQNEGLAEPSDRHSPPPWIGLPPIFNLMRFYRTPISNHQLFQGPTLSFDRTLLLPNADGDYAIPMAIAAPIGLLHMKHLEELTYGRAASFINQLDHPVIPNALSGEDMEKIVQFLLLAPPFDECVERFMPLSARMVFEVLITMIQRAEDLRVHLTCQTTFTNTIADFLRPESWSQHPPPQPTQTMEEYMKQVEGNMAEEMWMRHHVANSLHYGLYKDLKRPENQQLHLVFRFLVINLMRLLRDFCLASPLPDGLVDGRFLLLDYARTHVESMRTILRVLAIRFGQYLIQPSSLPNHEARERGEMEPQVLAGRILTNAILLNTPEAFYCDAGVLNFLLHSVLDCNLQNPQCICWSFQQRFPDALGR</sequence>
<dbReference type="EMBL" id="JAKROA010000005">
    <property type="protein sequence ID" value="KAL5106724.1"/>
    <property type="molecule type" value="Genomic_DNA"/>
</dbReference>
<comment type="caution">
    <text evidence="2">The sequence shown here is derived from an EMBL/GenBank/DDBJ whole genome shotgun (WGS) entry which is preliminary data.</text>
</comment>
<evidence type="ECO:0000313" key="3">
    <source>
        <dbReference type="Proteomes" id="UP001651158"/>
    </source>
</evidence>